<evidence type="ECO:0000313" key="5">
    <source>
        <dbReference type="Proteomes" id="UP000177140"/>
    </source>
</evidence>
<dbReference type="AlphaFoldDB" id="A0A1G2QJ49"/>
<gene>
    <name evidence="4" type="ORF">A2556_01605</name>
</gene>
<accession>A0A1G2QJ49</accession>
<keyword evidence="3" id="KW-1133">Transmembrane helix</keyword>
<evidence type="ECO:0000313" key="4">
    <source>
        <dbReference type="EMBL" id="OHA60478.1"/>
    </source>
</evidence>
<protein>
    <submittedName>
        <fullName evidence="4">Uncharacterized protein</fullName>
    </submittedName>
</protein>
<keyword evidence="3" id="KW-0472">Membrane</keyword>
<organism evidence="4 5">
    <name type="scientific">Candidatus Vogelbacteria bacterium RIFOXYD2_FULL_44_9</name>
    <dbReference type="NCBI Taxonomy" id="1802441"/>
    <lineage>
        <taxon>Bacteria</taxon>
        <taxon>Candidatus Vogeliibacteriota</taxon>
    </lineage>
</organism>
<dbReference type="Gene3D" id="2.120.10.80">
    <property type="entry name" value="Kelch-type beta propeller"/>
    <property type="match status" value="2"/>
</dbReference>
<keyword evidence="2" id="KW-0677">Repeat</keyword>
<proteinExistence type="predicted"/>
<dbReference type="EMBL" id="MHTM01000049">
    <property type="protein sequence ID" value="OHA60478.1"/>
    <property type="molecule type" value="Genomic_DNA"/>
</dbReference>
<evidence type="ECO:0000256" key="3">
    <source>
        <dbReference type="SAM" id="Phobius"/>
    </source>
</evidence>
<name>A0A1G2QJ49_9BACT</name>
<dbReference type="PANTHER" id="PTHR46093">
    <property type="entry name" value="ACYL-COA-BINDING DOMAIN-CONTAINING PROTEIN 5"/>
    <property type="match status" value="1"/>
</dbReference>
<comment type="caution">
    <text evidence="4">The sequence shown here is derived from an EMBL/GenBank/DDBJ whole genome shotgun (WGS) entry which is preliminary data.</text>
</comment>
<dbReference type="SUPFAM" id="SSF117281">
    <property type="entry name" value="Kelch motif"/>
    <property type="match status" value="1"/>
</dbReference>
<reference evidence="4 5" key="1">
    <citation type="journal article" date="2016" name="Nat. Commun.">
        <title>Thousands of microbial genomes shed light on interconnected biogeochemical processes in an aquifer system.</title>
        <authorList>
            <person name="Anantharaman K."/>
            <person name="Brown C.T."/>
            <person name="Hug L.A."/>
            <person name="Sharon I."/>
            <person name="Castelle C.J."/>
            <person name="Probst A.J."/>
            <person name="Thomas B.C."/>
            <person name="Singh A."/>
            <person name="Wilkins M.J."/>
            <person name="Karaoz U."/>
            <person name="Brodie E.L."/>
            <person name="Williams K.H."/>
            <person name="Hubbard S.S."/>
            <person name="Banfield J.F."/>
        </authorList>
    </citation>
    <scope>NUCLEOTIDE SEQUENCE [LARGE SCALE GENOMIC DNA]</scope>
</reference>
<evidence type="ECO:0000256" key="1">
    <source>
        <dbReference type="ARBA" id="ARBA00022441"/>
    </source>
</evidence>
<dbReference type="Proteomes" id="UP000177140">
    <property type="component" value="Unassembled WGS sequence"/>
</dbReference>
<evidence type="ECO:0000256" key="2">
    <source>
        <dbReference type="ARBA" id="ARBA00022737"/>
    </source>
</evidence>
<dbReference type="PANTHER" id="PTHR46093:SF18">
    <property type="entry name" value="FIBRONECTIN TYPE-III DOMAIN-CONTAINING PROTEIN"/>
    <property type="match status" value="1"/>
</dbReference>
<keyword evidence="1" id="KW-0880">Kelch repeat</keyword>
<keyword evidence="3" id="KW-0812">Transmembrane</keyword>
<feature type="transmembrane region" description="Helical" evidence="3">
    <location>
        <begin position="7"/>
        <end position="29"/>
    </location>
</feature>
<dbReference type="InterPro" id="IPR015915">
    <property type="entry name" value="Kelch-typ_b-propeller"/>
</dbReference>
<sequence>MKSQAGFMVEVLTIVLAISAFVLVAIFGLPVNFPWPTKSQTAMASKSLAVATSSTKIIEVANPAGTVWKRVDPSLIKFPGRDSHATYEFNGQLFLTGGLDATGTGPQNNPVYEKAKYYNDIWVSDDGANWRLVKAQADFPPIRSMSVVNFKGALYMFGGWSPEVGYKNGVWQSIDGINWIRIANASFDEREGQKVIIFKDKLWLIGGVNYFSRKTFNDAWSSSDGVAWRKEVANAPWHSRWDHDIAVFNDKIWLVGGMNFNGVGYGDEWSSADGKVWTKVTDLAPWKKRQGQALIVYKDLMWLIGGIDAKTSEGVGDTWFTRNGVDWQKTDIDGDWSGREDHEVNVFKDKVIITGGMNSNFEWLNDVWVATVPVEKVEVKEEIK</sequence>